<organism evidence="2 3">
    <name type="scientific">Noviherbaspirillum cavernae</name>
    <dbReference type="NCBI Taxonomy" id="2320862"/>
    <lineage>
        <taxon>Bacteria</taxon>
        <taxon>Pseudomonadati</taxon>
        <taxon>Pseudomonadota</taxon>
        <taxon>Betaproteobacteria</taxon>
        <taxon>Burkholderiales</taxon>
        <taxon>Oxalobacteraceae</taxon>
        <taxon>Noviherbaspirillum</taxon>
    </lineage>
</organism>
<protein>
    <submittedName>
        <fullName evidence="2">Nucleotidyltransferase family protein</fullName>
    </submittedName>
</protein>
<dbReference type="AlphaFoldDB" id="A0A418X3Q1"/>
<dbReference type="NCBIfam" id="NF045761">
    <property type="entry name" value="NAMPUrTaseMurU"/>
    <property type="match status" value="1"/>
</dbReference>
<dbReference type="Proteomes" id="UP000285190">
    <property type="component" value="Unassembled WGS sequence"/>
</dbReference>
<keyword evidence="2" id="KW-0808">Transferase</keyword>
<comment type="caution">
    <text evidence="2">The sequence shown here is derived from an EMBL/GenBank/DDBJ whole genome shotgun (WGS) entry which is preliminary data.</text>
</comment>
<dbReference type="SUPFAM" id="SSF53448">
    <property type="entry name" value="Nucleotide-diphospho-sugar transferases"/>
    <property type="match status" value="1"/>
</dbReference>
<dbReference type="GO" id="GO:0016740">
    <property type="term" value="F:transferase activity"/>
    <property type="evidence" value="ECO:0007669"/>
    <property type="project" value="UniProtKB-KW"/>
</dbReference>
<proteinExistence type="predicted"/>
<evidence type="ECO:0000313" key="2">
    <source>
        <dbReference type="EMBL" id="RJG07088.1"/>
    </source>
</evidence>
<evidence type="ECO:0000313" key="3">
    <source>
        <dbReference type="Proteomes" id="UP000285190"/>
    </source>
</evidence>
<dbReference type="InterPro" id="IPR054790">
    <property type="entry name" value="MurU"/>
</dbReference>
<dbReference type="OrthoDB" id="9788272at2"/>
<dbReference type="Pfam" id="PF00483">
    <property type="entry name" value="NTP_transferase"/>
    <property type="match status" value="1"/>
</dbReference>
<dbReference type="EMBL" id="QYUN01000002">
    <property type="protein sequence ID" value="RJG07088.1"/>
    <property type="molecule type" value="Genomic_DNA"/>
</dbReference>
<keyword evidence="3" id="KW-1185">Reference proteome</keyword>
<gene>
    <name evidence="2" type="ORF">D3870_14735</name>
</gene>
<dbReference type="Gene3D" id="3.90.550.10">
    <property type="entry name" value="Spore Coat Polysaccharide Biosynthesis Protein SpsA, Chain A"/>
    <property type="match status" value="1"/>
</dbReference>
<sequence>MKAMIFAAGRGERMRPLTDDCPKPLLKVRGRPLIVWHILNLVRAGITEIVINHAHLGQMIEDALGDGSKFGARIVYSAEGTALETAGGIAKARPLLGEEPFVAVAADVYCPHFDFEQVKTTLEDNDMWGNPHPADKRDVAWLYLVKNPPHHPKGDFALNSFSIANEGEPRYTFSGIGVYRPEIFDGIEAGQSAPLAPILRRYADRGHVGGEVVRGNWTDVGTPERLAQLNAPIHQGVRT</sequence>
<dbReference type="PANTHER" id="PTHR22572">
    <property type="entry name" value="SUGAR-1-PHOSPHATE GUANYL TRANSFERASE"/>
    <property type="match status" value="1"/>
</dbReference>
<dbReference type="RefSeq" id="WP_119740234.1">
    <property type="nucleotide sequence ID" value="NZ_QYUN01000002.1"/>
</dbReference>
<dbReference type="InterPro" id="IPR050486">
    <property type="entry name" value="Mannose-1P_guanyltransferase"/>
</dbReference>
<feature type="domain" description="Nucleotidyl transferase" evidence="1">
    <location>
        <begin position="2"/>
        <end position="118"/>
    </location>
</feature>
<dbReference type="InterPro" id="IPR005835">
    <property type="entry name" value="NTP_transferase_dom"/>
</dbReference>
<accession>A0A418X3Q1</accession>
<dbReference type="CDD" id="cd06422">
    <property type="entry name" value="NTP_transferase_like_1"/>
    <property type="match status" value="1"/>
</dbReference>
<dbReference type="InterPro" id="IPR029044">
    <property type="entry name" value="Nucleotide-diphossugar_trans"/>
</dbReference>
<reference evidence="2 3" key="1">
    <citation type="submission" date="2018-09" db="EMBL/GenBank/DDBJ databases">
        <authorList>
            <person name="Zhu H."/>
        </authorList>
    </citation>
    <scope>NUCLEOTIDE SEQUENCE [LARGE SCALE GENOMIC DNA]</scope>
    <source>
        <strain evidence="2 3">K2R10-39</strain>
    </source>
</reference>
<evidence type="ECO:0000259" key="1">
    <source>
        <dbReference type="Pfam" id="PF00483"/>
    </source>
</evidence>
<name>A0A418X3Q1_9BURK</name>